<proteinExistence type="inferred from homology"/>
<evidence type="ECO:0000259" key="5">
    <source>
        <dbReference type="Pfam" id="PF13439"/>
    </source>
</evidence>
<evidence type="ECO:0000256" key="1">
    <source>
        <dbReference type="ARBA" id="ARBA00009481"/>
    </source>
</evidence>
<dbReference type="AlphaFoldDB" id="A0A0E9LYR4"/>
<dbReference type="Proteomes" id="UP000032900">
    <property type="component" value="Unassembled WGS sequence"/>
</dbReference>
<dbReference type="Pfam" id="PF00534">
    <property type="entry name" value="Glycos_transf_1"/>
    <property type="match status" value="1"/>
</dbReference>
<comment type="similarity">
    <text evidence="1">Belongs to the glycosyltransferase group 1 family. Glycosyltransferase 4 subfamily.</text>
</comment>
<keyword evidence="7" id="KW-1185">Reference proteome</keyword>
<sequence length="392" mass="44254">MKLGYFTHTDVSPSETFIFDLIKSLNNEKDIDLTVYGGKKKHSIEGIKNLNVVSTGFAQKGLRISYKLYKLGQIIGGKGYVLKNWYQQRMADQALNLSIPPDKKPDVAYIDYGTSAVLTYRFLKHKNIPFIVHVHGYDITSALNDPVYKLELKKVFASASFMVAASNYIKRLLIMEGCPKEKISVIRYGIGTHQIKPLPWKERLKTPPSILFLGRLTQKKHPIALLHAFSIVKGRIPDARLTIIGGGELEMEVKETIKKLNLQNHVHLHGVLSREKSFPILNRHWIYAQHSVTAKSGDQEGFAISLAEAALHEIPVVSTFHNGIPENVIDGETGLLVKEFDFEAMAEKIIYLIENPEIAEQMGKAGRKHILNLCEPELRISKIKELLYKSCQ</sequence>
<evidence type="ECO:0000256" key="3">
    <source>
        <dbReference type="ARBA" id="ARBA00022679"/>
    </source>
</evidence>
<reference evidence="6 7" key="1">
    <citation type="journal article" date="2015" name="Microbes Environ.">
        <title>Distribution and evolution of nitrogen fixation genes in the phylum bacteroidetes.</title>
        <authorList>
            <person name="Inoue J."/>
            <person name="Oshima K."/>
            <person name="Suda W."/>
            <person name="Sakamoto M."/>
            <person name="Iino T."/>
            <person name="Noda S."/>
            <person name="Hongoh Y."/>
            <person name="Hattori M."/>
            <person name="Ohkuma M."/>
        </authorList>
    </citation>
    <scope>NUCLEOTIDE SEQUENCE [LARGE SCALE GENOMIC DNA]</scope>
    <source>
        <strain evidence="6">JCM 15548</strain>
    </source>
</reference>
<dbReference type="PANTHER" id="PTHR12526:SF640">
    <property type="entry name" value="COLANIC ACID BIOSYNTHESIS GLYCOSYLTRANSFERASE WCAL-RELATED"/>
    <property type="match status" value="1"/>
</dbReference>
<gene>
    <name evidence="6" type="ORF">JCM15548_12691</name>
</gene>
<evidence type="ECO:0000313" key="7">
    <source>
        <dbReference type="Proteomes" id="UP000032900"/>
    </source>
</evidence>
<dbReference type="Gene3D" id="3.40.50.2000">
    <property type="entry name" value="Glycogen Phosphorylase B"/>
    <property type="match status" value="2"/>
</dbReference>
<dbReference type="InterPro" id="IPR001296">
    <property type="entry name" value="Glyco_trans_1"/>
</dbReference>
<evidence type="ECO:0000259" key="4">
    <source>
        <dbReference type="Pfam" id="PF00534"/>
    </source>
</evidence>
<dbReference type="InterPro" id="IPR028098">
    <property type="entry name" value="Glyco_trans_4-like_N"/>
</dbReference>
<dbReference type="PANTHER" id="PTHR12526">
    <property type="entry name" value="GLYCOSYLTRANSFERASE"/>
    <property type="match status" value="1"/>
</dbReference>
<dbReference type="EMBL" id="BAZW01000023">
    <property type="protein sequence ID" value="GAO30423.1"/>
    <property type="molecule type" value="Genomic_DNA"/>
</dbReference>
<comment type="caution">
    <text evidence="6">The sequence shown here is derived from an EMBL/GenBank/DDBJ whole genome shotgun (WGS) entry which is preliminary data.</text>
</comment>
<evidence type="ECO:0000313" key="6">
    <source>
        <dbReference type="EMBL" id="GAO30423.1"/>
    </source>
</evidence>
<dbReference type="OrthoDB" id="7560678at2"/>
<dbReference type="STRING" id="1236989.JCM15548_12691"/>
<feature type="domain" description="Glycosyltransferase subfamily 4-like N-terminal" evidence="5">
    <location>
        <begin position="98"/>
        <end position="192"/>
    </location>
</feature>
<organism evidence="6 7">
    <name type="scientific">Geofilum rubicundum JCM 15548</name>
    <dbReference type="NCBI Taxonomy" id="1236989"/>
    <lineage>
        <taxon>Bacteria</taxon>
        <taxon>Pseudomonadati</taxon>
        <taxon>Bacteroidota</taxon>
        <taxon>Bacteroidia</taxon>
        <taxon>Marinilabiliales</taxon>
        <taxon>Marinilabiliaceae</taxon>
        <taxon>Geofilum</taxon>
    </lineage>
</organism>
<dbReference type="GO" id="GO:0016757">
    <property type="term" value="F:glycosyltransferase activity"/>
    <property type="evidence" value="ECO:0007669"/>
    <property type="project" value="UniProtKB-KW"/>
</dbReference>
<evidence type="ECO:0000256" key="2">
    <source>
        <dbReference type="ARBA" id="ARBA00022676"/>
    </source>
</evidence>
<accession>A0A0E9LYR4</accession>
<name>A0A0E9LYR4_9BACT</name>
<dbReference type="SUPFAM" id="SSF53756">
    <property type="entry name" value="UDP-Glycosyltransferase/glycogen phosphorylase"/>
    <property type="match status" value="1"/>
</dbReference>
<dbReference type="Pfam" id="PF13439">
    <property type="entry name" value="Glyco_transf_4"/>
    <property type="match status" value="1"/>
</dbReference>
<protein>
    <submittedName>
        <fullName evidence="6">Glycosyltransferase</fullName>
    </submittedName>
</protein>
<feature type="domain" description="Glycosyl transferase family 1" evidence="4">
    <location>
        <begin position="202"/>
        <end position="369"/>
    </location>
</feature>
<keyword evidence="2" id="KW-0328">Glycosyltransferase</keyword>
<keyword evidence="3 6" id="KW-0808">Transferase</keyword>
<dbReference type="RefSeq" id="WP_062125408.1">
    <property type="nucleotide sequence ID" value="NZ_BAZW01000023.1"/>
</dbReference>